<dbReference type="AlphaFoldDB" id="A0A1S4BFN2"/>
<dbReference type="PaxDb" id="4097-A0A1S4BFN2"/>
<dbReference type="Gene3D" id="1.10.630.10">
    <property type="entry name" value="Cytochrome P450"/>
    <property type="match status" value="1"/>
</dbReference>
<gene>
    <name evidence="8" type="primary">LOC107807775</name>
</gene>
<evidence type="ECO:0000256" key="6">
    <source>
        <dbReference type="ARBA" id="ARBA00023033"/>
    </source>
</evidence>
<keyword evidence="5" id="KW-0408">Iron</keyword>
<evidence type="ECO:0000256" key="3">
    <source>
        <dbReference type="ARBA" id="ARBA00022723"/>
    </source>
</evidence>
<dbReference type="GO" id="GO:0004497">
    <property type="term" value="F:monooxygenase activity"/>
    <property type="evidence" value="ECO:0007669"/>
    <property type="project" value="UniProtKB-KW"/>
</dbReference>
<evidence type="ECO:0000313" key="8">
    <source>
        <dbReference type="RefSeq" id="XP_016487699.1"/>
    </source>
</evidence>
<accession>A0A1S4BFN2</accession>
<dbReference type="STRING" id="4097.A0A1S4BFN2"/>
<name>A0A1S4BFN2_TOBAC</name>
<dbReference type="OrthoDB" id="1303757at2759"/>
<reference evidence="8" key="1">
    <citation type="submission" date="2025-08" db="UniProtKB">
        <authorList>
            <consortium name="RefSeq"/>
        </authorList>
    </citation>
    <scope>IDENTIFICATION</scope>
</reference>
<evidence type="ECO:0000256" key="5">
    <source>
        <dbReference type="ARBA" id="ARBA00023004"/>
    </source>
</evidence>
<keyword evidence="3" id="KW-0479">Metal-binding</keyword>
<keyword evidence="2" id="KW-0349">Heme</keyword>
<dbReference type="GO" id="GO:0016705">
    <property type="term" value="F:oxidoreductase activity, acting on paired donors, with incorporation or reduction of molecular oxygen"/>
    <property type="evidence" value="ECO:0007669"/>
    <property type="project" value="InterPro"/>
</dbReference>
<evidence type="ECO:0000256" key="2">
    <source>
        <dbReference type="ARBA" id="ARBA00022617"/>
    </source>
</evidence>
<dbReference type="SUPFAM" id="SSF48264">
    <property type="entry name" value="Cytochrome P450"/>
    <property type="match status" value="1"/>
</dbReference>
<evidence type="ECO:0000256" key="1">
    <source>
        <dbReference type="ARBA" id="ARBA00010617"/>
    </source>
</evidence>
<keyword evidence="6" id="KW-0503">Monooxygenase</keyword>
<proteinExistence type="inferred from homology"/>
<dbReference type="InterPro" id="IPR036396">
    <property type="entry name" value="Cyt_P450_sf"/>
</dbReference>
<dbReference type="RefSeq" id="XP_016487699.1">
    <property type="nucleotide sequence ID" value="XM_016632213.1"/>
</dbReference>
<feature type="compositionally biased region" description="Low complexity" evidence="7">
    <location>
        <begin position="150"/>
        <end position="162"/>
    </location>
</feature>
<sequence length="204" mass="22695">MKLMKEVLELAGGFDVADLFPSWKLLHKMSGVKSRLVNAHQKVDEIMEDILNEHIENKAVGNKGIGEFGGEDLVDVFLRIKENAELQFPITNDNIKAVIFEPRGLIRRGSDQVRNWEPKLKLPAAIRIAPALGQPQVQVMQVRRSRRKSGNSAGASALAAPADVQKRLTSPHDLRQVLSEDLPEHTPDIPRLSGELLLESFCNP</sequence>
<dbReference type="InterPro" id="IPR052306">
    <property type="entry name" value="CYP450_71D"/>
</dbReference>
<dbReference type="PANTHER" id="PTHR47953">
    <property type="entry name" value="OS08G0105600 PROTEIN"/>
    <property type="match status" value="1"/>
</dbReference>
<protein>
    <submittedName>
        <fullName evidence="8">Cytochrome P450 71AV8-like</fullName>
    </submittedName>
</protein>
<evidence type="ECO:0000256" key="7">
    <source>
        <dbReference type="SAM" id="MobiDB-lite"/>
    </source>
</evidence>
<evidence type="ECO:0000256" key="4">
    <source>
        <dbReference type="ARBA" id="ARBA00023002"/>
    </source>
</evidence>
<dbReference type="PANTHER" id="PTHR47953:SF5">
    <property type="entry name" value="CYTOCHROME P450 71AV8-LIKE"/>
    <property type="match status" value="1"/>
</dbReference>
<comment type="similarity">
    <text evidence="1">Belongs to the cytochrome P450 family.</text>
</comment>
<dbReference type="GO" id="GO:0005506">
    <property type="term" value="F:iron ion binding"/>
    <property type="evidence" value="ECO:0007669"/>
    <property type="project" value="InterPro"/>
</dbReference>
<dbReference type="KEGG" id="nta:107807775"/>
<organism evidence="8">
    <name type="scientific">Nicotiana tabacum</name>
    <name type="common">Common tobacco</name>
    <dbReference type="NCBI Taxonomy" id="4097"/>
    <lineage>
        <taxon>Eukaryota</taxon>
        <taxon>Viridiplantae</taxon>
        <taxon>Streptophyta</taxon>
        <taxon>Embryophyta</taxon>
        <taxon>Tracheophyta</taxon>
        <taxon>Spermatophyta</taxon>
        <taxon>Magnoliopsida</taxon>
        <taxon>eudicotyledons</taxon>
        <taxon>Gunneridae</taxon>
        <taxon>Pentapetalae</taxon>
        <taxon>asterids</taxon>
        <taxon>lamiids</taxon>
        <taxon>Solanales</taxon>
        <taxon>Solanaceae</taxon>
        <taxon>Nicotianoideae</taxon>
        <taxon>Nicotianeae</taxon>
        <taxon>Nicotiana</taxon>
    </lineage>
</organism>
<dbReference type="GO" id="GO:0020037">
    <property type="term" value="F:heme binding"/>
    <property type="evidence" value="ECO:0007669"/>
    <property type="project" value="InterPro"/>
</dbReference>
<feature type="region of interest" description="Disordered" evidence="7">
    <location>
        <begin position="144"/>
        <end position="165"/>
    </location>
</feature>
<keyword evidence="4" id="KW-0560">Oxidoreductase</keyword>